<reference evidence="1 2" key="1">
    <citation type="submission" date="2017-06" db="EMBL/GenBank/DDBJ databases">
        <title>Genome sequencing of cyanobaciteial culture collection at National Institute for Environmental Studies (NIES).</title>
        <authorList>
            <person name="Hirose Y."/>
            <person name="Shimura Y."/>
            <person name="Fujisawa T."/>
            <person name="Nakamura Y."/>
            <person name="Kawachi M."/>
        </authorList>
    </citation>
    <scope>NUCLEOTIDE SEQUENCE [LARGE SCALE GENOMIC DNA]</scope>
    <source>
        <strain evidence="1 2">NIES-37</strain>
    </source>
</reference>
<accession>A0A1Z4NAX0</accession>
<name>A0A1Z4NAX0_9CYAN</name>
<dbReference type="InterPro" id="IPR046064">
    <property type="entry name" value="DUF6022"/>
</dbReference>
<evidence type="ECO:0000313" key="2">
    <source>
        <dbReference type="Proteomes" id="UP000218785"/>
    </source>
</evidence>
<organism evidence="1 2">
    <name type="scientific">Tolypothrix tenuis PCC 7101</name>
    <dbReference type="NCBI Taxonomy" id="231146"/>
    <lineage>
        <taxon>Bacteria</taxon>
        <taxon>Bacillati</taxon>
        <taxon>Cyanobacteriota</taxon>
        <taxon>Cyanophyceae</taxon>
        <taxon>Nostocales</taxon>
        <taxon>Tolypothrichaceae</taxon>
        <taxon>Tolypothrix</taxon>
    </lineage>
</organism>
<dbReference type="EMBL" id="AP018248">
    <property type="protein sequence ID" value="BAZ02826.1"/>
    <property type="molecule type" value="Genomic_DNA"/>
</dbReference>
<sequence length="176" mass="20442">MELLTEFVSANQKTDIFTIGKYIEAHIAINWETLIQKHNDKLLRAFNKAGDMAYGVYLNFLFRLVHIQIKQVGLYPNPRFPGDFSISREWGNHEETNQQRWMWSTIKSIKGDSLGTIVTITFHDHNQFRIPQQPGIIALAQTDTDAVVEVLSQFSTDFKNAREFKIEYAEYLQSQN</sequence>
<gene>
    <name evidence="1" type="ORF">NIES37_68390</name>
</gene>
<keyword evidence="2" id="KW-1185">Reference proteome</keyword>
<protein>
    <submittedName>
        <fullName evidence="1">Uncharacterized protein</fullName>
    </submittedName>
</protein>
<dbReference type="Proteomes" id="UP000218785">
    <property type="component" value="Chromosome"/>
</dbReference>
<dbReference type="KEGG" id="ttq:NIES37_68390"/>
<evidence type="ECO:0000313" key="1">
    <source>
        <dbReference type="EMBL" id="BAZ02826.1"/>
    </source>
</evidence>
<dbReference type="RefSeq" id="WP_096583297.1">
    <property type="nucleotide sequence ID" value="NZ_CAWNJS010000001.1"/>
</dbReference>
<proteinExistence type="predicted"/>
<dbReference type="AlphaFoldDB" id="A0A1Z4NAX0"/>
<dbReference type="Pfam" id="PF19486">
    <property type="entry name" value="DUF6022"/>
    <property type="match status" value="1"/>
</dbReference>